<evidence type="ECO:0000256" key="1">
    <source>
        <dbReference type="ARBA" id="ARBA00022849"/>
    </source>
</evidence>
<evidence type="ECO:0000313" key="4">
    <source>
        <dbReference type="Proteomes" id="UP000469325"/>
    </source>
</evidence>
<dbReference type="PANTHER" id="PTHR43428:SF1">
    <property type="entry name" value="ARSENATE REDUCTASE"/>
    <property type="match status" value="1"/>
</dbReference>
<dbReference type="Proteomes" id="UP000469325">
    <property type="component" value="Unassembled WGS sequence"/>
</dbReference>
<dbReference type="PANTHER" id="PTHR43428">
    <property type="entry name" value="ARSENATE REDUCTASE"/>
    <property type="match status" value="1"/>
</dbReference>
<feature type="domain" description="Phosphotyrosine protein phosphatase I" evidence="2">
    <location>
        <begin position="5"/>
        <end position="129"/>
    </location>
</feature>
<dbReference type="RefSeq" id="WP_154435534.1">
    <property type="nucleotide sequence ID" value="NZ_VUNC01000005.1"/>
</dbReference>
<dbReference type="Gene3D" id="3.40.50.2300">
    <property type="match status" value="1"/>
</dbReference>
<sequence length="147" mass="15680">MRQRPIVAFVCTHNACRSQMAQALARSLMPGEATFLSAGTHPAEAVDPGALAELARRGVDASDLRPKTLDELPPRVDWLVTMGCGVSCPAFPCDHREDWGLDDPMGGPAEGYASCADSIVTRLGTLRERMIPSGETAQEVADADDRG</sequence>
<protein>
    <submittedName>
        <fullName evidence="3">Arsenate reductase ArsC</fullName>
    </submittedName>
</protein>
<comment type="caution">
    <text evidence="3">The sequence shown here is derived from an EMBL/GenBank/DDBJ whole genome shotgun (WGS) entry which is preliminary data.</text>
</comment>
<proteinExistence type="predicted"/>
<evidence type="ECO:0000313" key="3">
    <source>
        <dbReference type="EMBL" id="MST72920.1"/>
    </source>
</evidence>
<gene>
    <name evidence="3" type="ORF">FYJ68_07345</name>
</gene>
<dbReference type="InterPro" id="IPR036196">
    <property type="entry name" value="Ptyr_pPase_sf"/>
</dbReference>
<keyword evidence="1" id="KW-0059">Arsenical resistance</keyword>
<dbReference type="Pfam" id="PF01451">
    <property type="entry name" value="LMWPc"/>
    <property type="match status" value="1"/>
</dbReference>
<dbReference type="InterPro" id="IPR023485">
    <property type="entry name" value="Ptyr_pPase"/>
</dbReference>
<accession>A0A6N7XBG0</accession>
<evidence type="ECO:0000259" key="2">
    <source>
        <dbReference type="SMART" id="SM00226"/>
    </source>
</evidence>
<dbReference type="EMBL" id="VUNC01000005">
    <property type="protein sequence ID" value="MST72920.1"/>
    <property type="molecule type" value="Genomic_DNA"/>
</dbReference>
<dbReference type="SMART" id="SM00226">
    <property type="entry name" value="LMWPc"/>
    <property type="match status" value="1"/>
</dbReference>
<dbReference type="SUPFAM" id="SSF52788">
    <property type="entry name" value="Phosphotyrosine protein phosphatases I"/>
    <property type="match status" value="1"/>
</dbReference>
<dbReference type="AlphaFoldDB" id="A0A6N7XBG0"/>
<name>A0A6N7XBG0_9ACTN</name>
<reference evidence="3 4" key="1">
    <citation type="submission" date="2019-08" db="EMBL/GenBank/DDBJ databases">
        <title>In-depth cultivation of the pig gut microbiome towards novel bacterial diversity and tailored functional studies.</title>
        <authorList>
            <person name="Wylensek D."/>
            <person name="Hitch T.C.A."/>
            <person name="Clavel T."/>
        </authorList>
    </citation>
    <scope>NUCLEOTIDE SEQUENCE [LARGE SCALE GENOMIC DNA]</scope>
    <source>
        <strain evidence="3 4">CA-Schmier-601-WT-1</strain>
    </source>
</reference>
<organism evidence="3 4">
    <name type="scientific">Olsenella porci</name>
    <dbReference type="NCBI Taxonomy" id="2652279"/>
    <lineage>
        <taxon>Bacteria</taxon>
        <taxon>Bacillati</taxon>
        <taxon>Actinomycetota</taxon>
        <taxon>Coriobacteriia</taxon>
        <taxon>Coriobacteriales</taxon>
        <taxon>Atopobiaceae</taxon>
        <taxon>Olsenella</taxon>
    </lineage>
</organism>
<keyword evidence="4" id="KW-1185">Reference proteome</keyword>
<dbReference type="GO" id="GO:0046685">
    <property type="term" value="P:response to arsenic-containing substance"/>
    <property type="evidence" value="ECO:0007669"/>
    <property type="project" value="UniProtKB-KW"/>
</dbReference>